<reference evidence="1" key="1">
    <citation type="submission" date="2023-07" db="EMBL/GenBank/DDBJ databases">
        <title>draft genome sequence of fig (Ficus carica).</title>
        <authorList>
            <person name="Takahashi T."/>
            <person name="Nishimura K."/>
        </authorList>
    </citation>
    <scope>NUCLEOTIDE SEQUENCE</scope>
</reference>
<dbReference type="EMBL" id="BTGU01005007">
    <property type="protein sequence ID" value="GMN18965.1"/>
    <property type="molecule type" value="Genomic_DNA"/>
</dbReference>
<dbReference type="Proteomes" id="UP001187192">
    <property type="component" value="Unassembled WGS sequence"/>
</dbReference>
<protein>
    <submittedName>
        <fullName evidence="1">Uncharacterized protein</fullName>
    </submittedName>
</protein>
<proteinExistence type="predicted"/>
<dbReference type="AlphaFoldDB" id="A0AA87YUG2"/>
<accession>A0AA87YUG2</accession>
<keyword evidence="2" id="KW-1185">Reference proteome</keyword>
<evidence type="ECO:0000313" key="2">
    <source>
        <dbReference type="Proteomes" id="UP001187192"/>
    </source>
</evidence>
<organism evidence="1 2">
    <name type="scientific">Ficus carica</name>
    <name type="common">Common fig</name>
    <dbReference type="NCBI Taxonomy" id="3494"/>
    <lineage>
        <taxon>Eukaryota</taxon>
        <taxon>Viridiplantae</taxon>
        <taxon>Streptophyta</taxon>
        <taxon>Embryophyta</taxon>
        <taxon>Tracheophyta</taxon>
        <taxon>Spermatophyta</taxon>
        <taxon>Magnoliopsida</taxon>
        <taxon>eudicotyledons</taxon>
        <taxon>Gunneridae</taxon>
        <taxon>Pentapetalae</taxon>
        <taxon>rosids</taxon>
        <taxon>fabids</taxon>
        <taxon>Rosales</taxon>
        <taxon>Moraceae</taxon>
        <taxon>Ficeae</taxon>
        <taxon>Ficus</taxon>
    </lineage>
</organism>
<name>A0AA87YUG2_FICCA</name>
<evidence type="ECO:0000313" key="1">
    <source>
        <dbReference type="EMBL" id="GMN18965.1"/>
    </source>
</evidence>
<comment type="caution">
    <text evidence="1">The sequence shown here is derived from an EMBL/GenBank/DDBJ whole genome shotgun (WGS) entry which is preliminary data.</text>
</comment>
<sequence length="76" mass="8553">MHACEGQGGVVASHAEKMRHTKMFLKKEGQVMGGQGLSDRLEEDAVRPPEDRLYAGPDIRSMIRWVLFNVRICALK</sequence>
<gene>
    <name evidence="1" type="ORF">TIFTF001_046880</name>
</gene>